<organism evidence="4 5">
    <name type="scientific">Triplophysa rosa</name>
    <name type="common">Cave loach</name>
    <dbReference type="NCBI Taxonomy" id="992332"/>
    <lineage>
        <taxon>Eukaryota</taxon>
        <taxon>Metazoa</taxon>
        <taxon>Chordata</taxon>
        <taxon>Craniata</taxon>
        <taxon>Vertebrata</taxon>
        <taxon>Euteleostomi</taxon>
        <taxon>Actinopterygii</taxon>
        <taxon>Neopterygii</taxon>
        <taxon>Teleostei</taxon>
        <taxon>Ostariophysi</taxon>
        <taxon>Cypriniformes</taxon>
        <taxon>Nemacheilidae</taxon>
        <taxon>Triplophysa</taxon>
    </lineage>
</organism>
<dbReference type="GO" id="GO:0005737">
    <property type="term" value="C:cytoplasm"/>
    <property type="evidence" value="ECO:0007669"/>
    <property type="project" value="TreeGrafter"/>
</dbReference>
<protein>
    <recommendedName>
        <fullName evidence="3">Scaffolding anchor of CK1 domain-containing protein</fullName>
    </recommendedName>
</protein>
<evidence type="ECO:0000313" key="5">
    <source>
        <dbReference type="Proteomes" id="UP001059041"/>
    </source>
</evidence>
<feature type="domain" description="Scaffolding anchor of CK1" evidence="3">
    <location>
        <begin position="16"/>
        <end position="149"/>
    </location>
</feature>
<feature type="region of interest" description="Disordered" evidence="2">
    <location>
        <begin position="75"/>
        <end position="102"/>
    </location>
</feature>
<dbReference type="PANTHER" id="PTHR16181">
    <property type="entry name" value="PROTEIN FAM83A-RELATED"/>
    <property type="match status" value="1"/>
</dbReference>
<sequence>MESNLSLLSSSKEEFKAEDYVQPHYKEAYRLAIDCLIDGGEASYQNFIKQEGIWGFISEKEIQHITGSVVQLPTSNHTEEADCPPDETSSTGTYWPTHSDTEPPNLDLGWPEVLHSRLKTNIDLLFHPPRQNSPTIKEMIRKHIQDARQD</sequence>
<comment type="similarity">
    <text evidence="1">Belongs to the FAM83 family.</text>
</comment>
<dbReference type="PANTHER" id="PTHR16181:SF29">
    <property type="entry name" value="PROTEIN FAM83A-RELATED"/>
    <property type="match status" value="1"/>
</dbReference>
<evidence type="ECO:0000256" key="2">
    <source>
        <dbReference type="SAM" id="MobiDB-lite"/>
    </source>
</evidence>
<dbReference type="AlphaFoldDB" id="A0A9W7W9U6"/>
<feature type="compositionally biased region" description="Polar residues" evidence="2">
    <location>
        <begin position="87"/>
        <end position="98"/>
    </location>
</feature>
<dbReference type="EMBL" id="JAFHDT010000152">
    <property type="protein sequence ID" value="KAI7790368.1"/>
    <property type="molecule type" value="Genomic_DNA"/>
</dbReference>
<dbReference type="GO" id="GO:0007165">
    <property type="term" value="P:signal transduction"/>
    <property type="evidence" value="ECO:0007669"/>
    <property type="project" value="TreeGrafter"/>
</dbReference>
<dbReference type="Pfam" id="PF07894">
    <property type="entry name" value="SACK1"/>
    <property type="match status" value="1"/>
</dbReference>
<name>A0A9W7W9U6_TRIRA</name>
<proteinExistence type="inferred from homology"/>
<evidence type="ECO:0000256" key="1">
    <source>
        <dbReference type="ARBA" id="ARBA00006937"/>
    </source>
</evidence>
<dbReference type="InterPro" id="IPR050944">
    <property type="entry name" value="FAM83"/>
</dbReference>
<comment type="caution">
    <text evidence="4">The sequence shown here is derived from an EMBL/GenBank/DDBJ whole genome shotgun (WGS) entry which is preliminary data.</text>
</comment>
<evidence type="ECO:0000259" key="3">
    <source>
        <dbReference type="Pfam" id="PF07894"/>
    </source>
</evidence>
<gene>
    <name evidence="4" type="ORF">IRJ41_001896</name>
</gene>
<reference evidence="4" key="1">
    <citation type="submission" date="2021-02" db="EMBL/GenBank/DDBJ databases">
        <title>Comparative genomics reveals that relaxation of natural selection precedes convergent phenotypic evolution of cavefish.</title>
        <authorList>
            <person name="Peng Z."/>
        </authorList>
    </citation>
    <scope>NUCLEOTIDE SEQUENCE</scope>
    <source>
        <tissue evidence="4">Muscle</tissue>
    </source>
</reference>
<accession>A0A9W7W9U6</accession>
<dbReference type="Proteomes" id="UP001059041">
    <property type="component" value="Unassembled WGS sequence"/>
</dbReference>
<evidence type="ECO:0000313" key="4">
    <source>
        <dbReference type="EMBL" id="KAI7790368.1"/>
    </source>
</evidence>
<dbReference type="InterPro" id="IPR012461">
    <property type="entry name" value="SACK1"/>
</dbReference>
<keyword evidence="5" id="KW-1185">Reference proteome</keyword>
<dbReference type="GO" id="GO:0016020">
    <property type="term" value="C:membrane"/>
    <property type="evidence" value="ECO:0007669"/>
    <property type="project" value="TreeGrafter"/>
</dbReference>
<dbReference type="GO" id="GO:0019901">
    <property type="term" value="F:protein kinase binding"/>
    <property type="evidence" value="ECO:0007669"/>
    <property type="project" value="TreeGrafter"/>
</dbReference>